<protein>
    <recommendedName>
        <fullName evidence="3">F-box domain-containing protein</fullName>
    </recommendedName>
</protein>
<evidence type="ECO:0000313" key="1">
    <source>
        <dbReference type="EMBL" id="RAH61758.1"/>
    </source>
</evidence>
<dbReference type="SUPFAM" id="SSF52058">
    <property type="entry name" value="L domain-like"/>
    <property type="match status" value="1"/>
</dbReference>
<sequence>MSLPNLPHEILLLIIAELRYANKFGAIAKLCQTCKTVCALVQPELFRQGPQWLNWSDGTTVPPYKVEMVTLMRFIEAVVERPELGTFVRKLDMDILFFPRFDSLQNLPFGPRKVSMETLMRAYNHFPADWKQRHLTGNAGIHPLPLFMLLISLTPNLQELGLSHIETGLGGLELLWERDSQGIRRYDYLPNLKKLVIVLETMSHESLRNLIHLMHLPTLNEFSICGADEHDPGCPPFNLLQPESLSITMLDLGASTFTPPLLRQIVRACKRLKVFCISEAVIDRKCRHASRVKRSNILSILEAHKYSLLKLELNFNDCAPNPGGPDWSHYGSFTSFISLKVLQVEQSGLRDIPGLPNSLESLRIIECDRPVFMFLASLIAKSKSDRLSLKYVRISEKWEWRCKDQNWILGIEPTCELDKTAEGKAAMMEACRRLDNLIKKADFSVEIVDCAAWDRYVAEQKTTNEGVVVDNTA</sequence>
<dbReference type="Proteomes" id="UP000249526">
    <property type="component" value="Unassembled WGS sequence"/>
</dbReference>
<keyword evidence="2" id="KW-1185">Reference proteome</keyword>
<name>A0A8G1R9H7_9EURO</name>
<dbReference type="RefSeq" id="XP_025519680.1">
    <property type="nucleotide sequence ID" value="XM_025663184.1"/>
</dbReference>
<reference evidence="1 2" key="1">
    <citation type="submission" date="2018-02" db="EMBL/GenBank/DDBJ databases">
        <title>The genomes of Aspergillus section Nigri reveals drivers in fungal speciation.</title>
        <authorList>
            <consortium name="DOE Joint Genome Institute"/>
            <person name="Vesth T.C."/>
            <person name="Nybo J."/>
            <person name="Theobald S."/>
            <person name="Brandl J."/>
            <person name="Frisvad J.C."/>
            <person name="Nielsen K.F."/>
            <person name="Lyhne E.K."/>
            <person name="Kogle M.E."/>
            <person name="Kuo A."/>
            <person name="Riley R."/>
            <person name="Clum A."/>
            <person name="Nolan M."/>
            <person name="Lipzen A."/>
            <person name="Salamov A."/>
            <person name="Henrissat B."/>
            <person name="Wiebenga A."/>
            <person name="De vries R.P."/>
            <person name="Grigoriev I.V."/>
            <person name="Mortensen U.H."/>
            <person name="Andersen M.R."/>
            <person name="Baker S.E."/>
        </authorList>
    </citation>
    <scope>NUCLEOTIDE SEQUENCE [LARGE SCALE GENOMIC DNA]</scope>
    <source>
        <strain evidence="1 2">CBS 112811</strain>
    </source>
</reference>
<dbReference type="InterPro" id="IPR032675">
    <property type="entry name" value="LRR_dom_sf"/>
</dbReference>
<accession>A0A8G1R9H7</accession>
<gene>
    <name evidence="1" type="ORF">BO85DRAFT_483784</name>
</gene>
<organism evidence="1 2">
    <name type="scientific">Aspergillus piperis CBS 112811</name>
    <dbReference type="NCBI Taxonomy" id="1448313"/>
    <lineage>
        <taxon>Eukaryota</taxon>
        <taxon>Fungi</taxon>
        <taxon>Dikarya</taxon>
        <taxon>Ascomycota</taxon>
        <taxon>Pezizomycotina</taxon>
        <taxon>Eurotiomycetes</taxon>
        <taxon>Eurotiomycetidae</taxon>
        <taxon>Eurotiales</taxon>
        <taxon>Aspergillaceae</taxon>
        <taxon>Aspergillus</taxon>
        <taxon>Aspergillus subgen. Circumdati</taxon>
    </lineage>
</organism>
<proteinExistence type="predicted"/>
<evidence type="ECO:0008006" key="3">
    <source>
        <dbReference type="Google" id="ProtNLM"/>
    </source>
</evidence>
<evidence type="ECO:0000313" key="2">
    <source>
        <dbReference type="Proteomes" id="UP000249526"/>
    </source>
</evidence>
<dbReference type="EMBL" id="KZ825055">
    <property type="protein sequence ID" value="RAH61758.1"/>
    <property type="molecule type" value="Genomic_DNA"/>
</dbReference>
<dbReference type="Gene3D" id="3.80.10.10">
    <property type="entry name" value="Ribonuclease Inhibitor"/>
    <property type="match status" value="1"/>
</dbReference>
<dbReference type="AlphaFoldDB" id="A0A8G1R9H7"/>
<dbReference type="GeneID" id="37166586"/>